<evidence type="ECO:0000259" key="11">
    <source>
        <dbReference type="PROSITE" id="PS50885"/>
    </source>
</evidence>
<dbReference type="PROSITE" id="PS50885">
    <property type="entry name" value="HAMP"/>
    <property type="match status" value="1"/>
</dbReference>
<evidence type="ECO:0000256" key="1">
    <source>
        <dbReference type="ARBA" id="ARBA00004651"/>
    </source>
</evidence>
<feature type="transmembrane region" description="Helical" evidence="9">
    <location>
        <begin position="183"/>
        <end position="206"/>
    </location>
</feature>
<dbReference type="Proteomes" id="UP000199315">
    <property type="component" value="Unassembled WGS sequence"/>
</dbReference>
<dbReference type="Gene3D" id="1.10.287.950">
    <property type="entry name" value="Methyl-accepting chemotaxis protein"/>
    <property type="match status" value="1"/>
</dbReference>
<name>A0A1D3TX10_9FIRM</name>
<keyword evidence="13" id="KW-1185">Reference proteome</keyword>
<reference evidence="12 13" key="1">
    <citation type="submission" date="2016-09" db="EMBL/GenBank/DDBJ databases">
        <authorList>
            <person name="Capua I."/>
            <person name="De Benedictis P."/>
            <person name="Joannis T."/>
            <person name="Lombin L.H."/>
            <person name="Cattoli G."/>
        </authorList>
    </citation>
    <scope>NUCLEOTIDE SEQUENCE [LARGE SCALE GENOMIC DNA]</scope>
    <source>
        <strain evidence="12 13">GluBS11</strain>
    </source>
</reference>
<evidence type="ECO:0000256" key="4">
    <source>
        <dbReference type="ARBA" id="ARBA00022989"/>
    </source>
</evidence>
<evidence type="ECO:0000259" key="10">
    <source>
        <dbReference type="PROSITE" id="PS50111"/>
    </source>
</evidence>
<gene>
    <name evidence="12" type="ORF">SAMN05421730_102635</name>
</gene>
<organism evidence="12 13">
    <name type="scientific">Anaerobium acetethylicum</name>
    <dbReference type="NCBI Taxonomy" id="1619234"/>
    <lineage>
        <taxon>Bacteria</taxon>
        <taxon>Bacillati</taxon>
        <taxon>Bacillota</taxon>
        <taxon>Clostridia</taxon>
        <taxon>Lachnospirales</taxon>
        <taxon>Lachnospiraceae</taxon>
        <taxon>Anaerobium</taxon>
    </lineage>
</organism>
<protein>
    <submittedName>
        <fullName evidence="12">Methyl-accepting chemotaxis protein</fullName>
    </submittedName>
</protein>
<evidence type="ECO:0000256" key="3">
    <source>
        <dbReference type="ARBA" id="ARBA00022692"/>
    </source>
</evidence>
<dbReference type="PRINTS" id="PR00260">
    <property type="entry name" value="CHEMTRNSDUCR"/>
</dbReference>
<dbReference type="SUPFAM" id="SSF58104">
    <property type="entry name" value="Methyl-accepting chemotaxis protein (MCP) signaling domain"/>
    <property type="match status" value="1"/>
</dbReference>
<dbReference type="STRING" id="1619234.SAMN05421730_102635"/>
<dbReference type="SMART" id="SM00304">
    <property type="entry name" value="HAMP"/>
    <property type="match status" value="1"/>
</dbReference>
<dbReference type="PANTHER" id="PTHR32089:SF112">
    <property type="entry name" value="LYSOZYME-LIKE PROTEIN-RELATED"/>
    <property type="match status" value="1"/>
</dbReference>
<dbReference type="PROSITE" id="PS50111">
    <property type="entry name" value="CHEMOTAXIS_TRANSDUC_2"/>
    <property type="match status" value="1"/>
</dbReference>
<dbReference type="Pfam" id="PF00015">
    <property type="entry name" value="MCPsignal"/>
    <property type="match status" value="1"/>
</dbReference>
<dbReference type="GO" id="GO:0005886">
    <property type="term" value="C:plasma membrane"/>
    <property type="evidence" value="ECO:0007669"/>
    <property type="project" value="UniProtKB-SubCell"/>
</dbReference>
<dbReference type="InterPro" id="IPR033463">
    <property type="entry name" value="sCache_3"/>
</dbReference>
<dbReference type="InterPro" id="IPR004089">
    <property type="entry name" value="MCPsignal_dom"/>
</dbReference>
<dbReference type="GO" id="GO:0004888">
    <property type="term" value="F:transmembrane signaling receptor activity"/>
    <property type="evidence" value="ECO:0007669"/>
    <property type="project" value="InterPro"/>
</dbReference>
<dbReference type="InterPro" id="IPR004090">
    <property type="entry name" value="Chemotax_Me-accpt_rcpt"/>
</dbReference>
<accession>A0A1D3TX10</accession>
<keyword evidence="5 9" id="KW-0472">Membrane</keyword>
<dbReference type="GO" id="GO:0007165">
    <property type="term" value="P:signal transduction"/>
    <property type="evidence" value="ECO:0007669"/>
    <property type="project" value="UniProtKB-KW"/>
</dbReference>
<feature type="transmembrane region" description="Helical" evidence="9">
    <location>
        <begin position="15"/>
        <end position="34"/>
    </location>
</feature>
<dbReference type="Pfam" id="PF00672">
    <property type="entry name" value="HAMP"/>
    <property type="match status" value="1"/>
</dbReference>
<evidence type="ECO:0000256" key="2">
    <source>
        <dbReference type="ARBA" id="ARBA00022475"/>
    </source>
</evidence>
<keyword evidence="4 9" id="KW-1133">Transmembrane helix</keyword>
<keyword evidence="2" id="KW-1003">Cell membrane</keyword>
<dbReference type="PANTHER" id="PTHR32089">
    <property type="entry name" value="METHYL-ACCEPTING CHEMOTAXIS PROTEIN MCPB"/>
    <property type="match status" value="1"/>
</dbReference>
<dbReference type="Pfam" id="PF17202">
    <property type="entry name" value="sCache_3_3"/>
    <property type="match status" value="1"/>
</dbReference>
<dbReference type="InterPro" id="IPR003660">
    <property type="entry name" value="HAMP_dom"/>
</dbReference>
<evidence type="ECO:0000313" key="13">
    <source>
        <dbReference type="Proteomes" id="UP000199315"/>
    </source>
</evidence>
<dbReference type="OrthoDB" id="9814363at2"/>
<dbReference type="SMART" id="SM00283">
    <property type="entry name" value="MA"/>
    <property type="match status" value="1"/>
</dbReference>
<feature type="domain" description="Methyl-accepting transducer" evidence="10">
    <location>
        <begin position="282"/>
        <end position="546"/>
    </location>
</feature>
<dbReference type="Gene3D" id="6.10.340.10">
    <property type="match status" value="1"/>
</dbReference>
<keyword evidence="6 8" id="KW-0807">Transducer</keyword>
<evidence type="ECO:0000256" key="7">
    <source>
        <dbReference type="ARBA" id="ARBA00029447"/>
    </source>
</evidence>
<comment type="subcellular location">
    <subcellularLocation>
        <location evidence="1">Cell membrane</location>
        <topology evidence="1">Multi-pass membrane protein</topology>
    </subcellularLocation>
</comment>
<sequence>MLKKLNLKLKLGTKIMLLVVLIMLMFGGVIMIAIQSQLTNYITTNTLKTSGDLSLTLLDVKSLGQWYIVGDKLYKGNKLINDNNDMMDSVKESAGIEFAIYLGDTVIATTIKDGDARATGIKAEAALVKKVLEKGETYTGEKTISGEQYQVYYLPVKDKDGDNIGMVLGGISQKKIMEQSMPIILTILGVSAVMMLIAVFAMAVLINREILRKIQGVIEHLATLAEGDLTMKVPASILDARDEFGEIARALDKTQTSFADMIMEIRENSGSIDSHAEILSVNAQQMMGASENVTMAVQDIAQGASHQAMELEVITNITAEFSAALENIVDAIGKVNGNGTEISTMAKKSGENMDNLTKSIREVKDVFGSNMQTLSILQQKIDKINEISSVINGIASQTNLLALNASIEAARAGEAGRGFAVVADEIRKLAEESRKSSENINSLVEDIIENSGAVIRTSDEMDQELTKEIELVQIASDSFDGILEAIAGITSKMQEVHTESISIRESKDSIVEKIEAAASVSEQVSASSQEISASSEEMSASTEEVAATAQELSSMTGGMLEKVNRFKL</sequence>
<evidence type="ECO:0000256" key="5">
    <source>
        <dbReference type="ARBA" id="ARBA00023136"/>
    </source>
</evidence>
<dbReference type="EMBL" id="FMKA01000026">
    <property type="protein sequence ID" value="SCP98808.1"/>
    <property type="molecule type" value="Genomic_DNA"/>
</dbReference>
<dbReference type="AlphaFoldDB" id="A0A1D3TX10"/>
<dbReference type="InterPro" id="IPR029151">
    <property type="entry name" value="Sensor-like_sf"/>
</dbReference>
<feature type="domain" description="HAMP" evidence="11">
    <location>
        <begin position="208"/>
        <end position="263"/>
    </location>
</feature>
<evidence type="ECO:0000256" key="8">
    <source>
        <dbReference type="PROSITE-ProRule" id="PRU00284"/>
    </source>
</evidence>
<evidence type="ECO:0000256" key="9">
    <source>
        <dbReference type="SAM" id="Phobius"/>
    </source>
</evidence>
<comment type="similarity">
    <text evidence="7">Belongs to the methyl-accepting chemotaxis (MCP) protein family.</text>
</comment>
<dbReference type="RefSeq" id="WP_091235983.1">
    <property type="nucleotide sequence ID" value="NZ_FMKA01000026.1"/>
</dbReference>
<proteinExistence type="inferred from homology"/>
<keyword evidence="3 9" id="KW-0812">Transmembrane</keyword>
<dbReference type="SUPFAM" id="SSF103190">
    <property type="entry name" value="Sensory domain-like"/>
    <property type="match status" value="1"/>
</dbReference>
<evidence type="ECO:0000256" key="6">
    <source>
        <dbReference type="ARBA" id="ARBA00023224"/>
    </source>
</evidence>
<evidence type="ECO:0000313" key="12">
    <source>
        <dbReference type="EMBL" id="SCP98808.1"/>
    </source>
</evidence>
<dbReference type="GO" id="GO:0006935">
    <property type="term" value="P:chemotaxis"/>
    <property type="evidence" value="ECO:0007669"/>
    <property type="project" value="InterPro"/>
</dbReference>